<dbReference type="InterPro" id="IPR017853">
    <property type="entry name" value="GH"/>
</dbReference>
<dbReference type="AlphaFoldDB" id="A0A9P4I7F0"/>
<keyword evidence="10" id="KW-1015">Disulfide bond</keyword>
<evidence type="ECO:0000256" key="6">
    <source>
        <dbReference type="ARBA" id="ARBA00022729"/>
    </source>
</evidence>
<dbReference type="EMBL" id="ML978132">
    <property type="protein sequence ID" value="KAF2095339.1"/>
    <property type="molecule type" value="Genomic_DNA"/>
</dbReference>
<evidence type="ECO:0000256" key="9">
    <source>
        <dbReference type="ARBA" id="ARBA00023295"/>
    </source>
</evidence>
<dbReference type="PANTHER" id="PTHR11452">
    <property type="entry name" value="ALPHA-GALACTOSIDASE/ALPHA-N-ACETYLGALACTOSAMINIDASE"/>
    <property type="match status" value="1"/>
</dbReference>
<keyword evidence="5" id="KW-0964">Secreted</keyword>
<dbReference type="Gene3D" id="3.20.20.70">
    <property type="entry name" value="Aldolase class I"/>
    <property type="match status" value="1"/>
</dbReference>
<dbReference type="GO" id="GO:0005975">
    <property type="term" value="P:carbohydrate metabolic process"/>
    <property type="evidence" value="ECO:0007669"/>
    <property type="project" value="InterPro"/>
</dbReference>
<evidence type="ECO:0000313" key="13">
    <source>
        <dbReference type="Proteomes" id="UP000799772"/>
    </source>
</evidence>
<name>A0A9P4I7F0_9PEZI</name>
<dbReference type="SUPFAM" id="SSF51011">
    <property type="entry name" value="Glycosyl hydrolase domain"/>
    <property type="match status" value="1"/>
</dbReference>
<comment type="subcellular location">
    <subcellularLocation>
        <location evidence="3">Secreted</location>
    </subcellularLocation>
</comment>
<dbReference type="PROSITE" id="PS00512">
    <property type="entry name" value="ALPHA_GALACTOSIDASE"/>
    <property type="match status" value="1"/>
</dbReference>
<evidence type="ECO:0000256" key="3">
    <source>
        <dbReference type="ARBA" id="ARBA00004613"/>
    </source>
</evidence>
<evidence type="ECO:0000256" key="8">
    <source>
        <dbReference type="ARBA" id="ARBA00023180"/>
    </source>
</evidence>
<evidence type="ECO:0000256" key="1">
    <source>
        <dbReference type="ARBA" id="ARBA00001255"/>
    </source>
</evidence>
<evidence type="ECO:0000313" key="12">
    <source>
        <dbReference type="EMBL" id="KAF2095339.1"/>
    </source>
</evidence>
<dbReference type="GO" id="GO:0004557">
    <property type="term" value="F:alpha-galactosidase activity"/>
    <property type="evidence" value="ECO:0007669"/>
    <property type="project" value="UniProtKB-EC"/>
</dbReference>
<dbReference type="InterPro" id="IPR013785">
    <property type="entry name" value="Aldolase_TIM"/>
</dbReference>
<dbReference type="InterPro" id="IPR002241">
    <property type="entry name" value="Glyco_hydro_27"/>
</dbReference>
<dbReference type="Pfam" id="PF17801">
    <property type="entry name" value="Melibiase_C"/>
    <property type="match status" value="1"/>
</dbReference>
<dbReference type="InterPro" id="IPR013780">
    <property type="entry name" value="Glyco_hydro_b"/>
</dbReference>
<evidence type="ECO:0000256" key="7">
    <source>
        <dbReference type="ARBA" id="ARBA00022801"/>
    </source>
</evidence>
<evidence type="ECO:0000256" key="10">
    <source>
        <dbReference type="RuleBase" id="RU361168"/>
    </source>
</evidence>
<dbReference type="EC" id="3.2.1.22" evidence="10"/>
<accession>A0A9P4I7F0</accession>
<keyword evidence="6" id="KW-0732">Signal</keyword>
<dbReference type="Proteomes" id="UP000799772">
    <property type="component" value="Unassembled WGS sequence"/>
</dbReference>
<comment type="similarity">
    <text evidence="4 10">Belongs to the glycosyl hydrolase 27 family.</text>
</comment>
<proteinExistence type="inferred from homology"/>
<dbReference type="Gene3D" id="2.60.40.1180">
    <property type="entry name" value="Golgi alpha-mannosidase II"/>
    <property type="match status" value="1"/>
</dbReference>
<dbReference type="SUPFAM" id="SSF51445">
    <property type="entry name" value="(Trans)glycosidases"/>
    <property type="match status" value="1"/>
</dbReference>
<keyword evidence="7 10" id="KW-0378">Hydrolase</keyword>
<evidence type="ECO:0000256" key="5">
    <source>
        <dbReference type="ARBA" id="ARBA00022525"/>
    </source>
</evidence>
<comment type="catalytic activity">
    <reaction evidence="1 10">
        <text>Hydrolysis of terminal, non-reducing alpha-D-galactose residues in alpha-D-galactosides, including galactose oligosaccharides, galactomannans and galactolipids.</text>
        <dbReference type="EC" id="3.2.1.22"/>
    </reaction>
</comment>
<dbReference type="GO" id="GO:0005576">
    <property type="term" value="C:extracellular region"/>
    <property type="evidence" value="ECO:0007669"/>
    <property type="project" value="UniProtKB-SubCell"/>
</dbReference>
<evidence type="ECO:0000256" key="2">
    <source>
        <dbReference type="ARBA" id="ARBA00003969"/>
    </source>
</evidence>
<protein>
    <recommendedName>
        <fullName evidence="10">Alpha-galactosidase</fullName>
        <ecNumber evidence="10">3.2.1.22</ecNumber>
    </recommendedName>
    <alternativeName>
        <fullName evidence="10">Melibiase</fullName>
    </alternativeName>
</protein>
<reference evidence="12" key="1">
    <citation type="journal article" date="2020" name="Stud. Mycol.">
        <title>101 Dothideomycetes genomes: a test case for predicting lifestyles and emergence of pathogens.</title>
        <authorList>
            <person name="Haridas S."/>
            <person name="Albert R."/>
            <person name="Binder M."/>
            <person name="Bloem J."/>
            <person name="Labutti K."/>
            <person name="Salamov A."/>
            <person name="Andreopoulos B."/>
            <person name="Baker S."/>
            <person name="Barry K."/>
            <person name="Bills G."/>
            <person name="Bluhm B."/>
            <person name="Cannon C."/>
            <person name="Castanera R."/>
            <person name="Culley D."/>
            <person name="Daum C."/>
            <person name="Ezra D."/>
            <person name="Gonzalez J."/>
            <person name="Henrissat B."/>
            <person name="Kuo A."/>
            <person name="Liang C."/>
            <person name="Lipzen A."/>
            <person name="Lutzoni F."/>
            <person name="Magnuson J."/>
            <person name="Mondo S."/>
            <person name="Nolan M."/>
            <person name="Ohm R."/>
            <person name="Pangilinan J."/>
            <person name="Park H.-J."/>
            <person name="Ramirez L."/>
            <person name="Alfaro M."/>
            <person name="Sun H."/>
            <person name="Tritt A."/>
            <person name="Yoshinaga Y."/>
            <person name="Zwiers L.-H."/>
            <person name="Turgeon B."/>
            <person name="Goodwin S."/>
            <person name="Spatafora J."/>
            <person name="Crous P."/>
            <person name="Grigoriev I."/>
        </authorList>
    </citation>
    <scope>NUCLEOTIDE SEQUENCE</scope>
    <source>
        <strain evidence="12">CBS 133067</strain>
    </source>
</reference>
<comment type="caution">
    <text evidence="12">The sequence shown here is derived from an EMBL/GenBank/DDBJ whole genome shotgun (WGS) entry which is preliminary data.</text>
</comment>
<organism evidence="12 13">
    <name type="scientific">Rhizodiscina lignyota</name>
    <dbReference type="NCBI Taxonomy" id="1504668"/>
    <lineage>
        <taxon>Eukaryota</taxon>
        <taxon>Fungi</taxon>
        <taxon>Dikarya</taxon>
        <taxon>Ascomycota</taxon>
        <taxon>Pezizomycotina</taxon>
        <taxon>Dothideomycetes</taxon>
        <taxon>Pleosporomycetidae</taxon>
        <taxon>Aulographales</taxon>
        <taxon>Rhizodiscinaceae</taxon>
        <taxon>Rhizodiscina</taxon>
    </lineage>
</organism>
<dbReference type="Pfam" id="PF16499">
    <property type="entry name" value="Melibiase_2"/>
    <property type="match status" value="2"/>
</dbReference>
<sequence length="453" mass="50416">MVLGSRCNTRSSVVISTLKLGSNVCNPNNDTGKLPGMGWNSWNAYNCNVTEDDILTAAKSIVDLGLKDLGYNTVTIDDCWSMKDGRDNATGRLRPNMTKFPDGISGVADKVHAMGLKFGIYSTAGNMTCGGYPASLEHEEIDAETFADWGVDFLKYDNCNVPKEWEDVCQYCLPDELQSDVKFQPNGTCNKNTYPQPEFPPLCPQSFDYTTSKTFERAKRMRDAIDSTNRTILLNLCFWGYADVQSWGSQVATSWRSSDDIQQNWPRVAALLNFNAFHLSNTDFNGHSDADMLEVGNNLTIAEARSHFAFWAAMKSPLFIGTDLTKLSSSNVSILKNPYLVAFNQDPEYGKPATPYKWGFNPDWTFDQYHPAEYWAGPSSNGTLVLILNPRNDTTVMKTADFSEIPGLDSKSPYGVTDVWTGEDRGCHKGSYTADVGVHDTMAILLQNRCDNY</sequence>
<dbReference type="CDD" id="cd14792">
    <property type="entry name" value="GH27"/>
    <property type="match status" value="1"/>
</dbReference>
<keyword evidence="13" id="KW-1185">Reference proteome</keyword>
<feature type="domain" description="Alpha galactosidase C-terminal" evidence="11">
    <location>
        <begin position="371"/>
        <end position="445"/>
    </location>
</feature>
<comment type="function">
    <text evidence="2">Hydrolyzes a variety of simple alpha-D-galactoside as well as more complex molecules such as oligosaccharides and polysaccharides.</text>
</comment>
<keyword evidence="9 10" id="KW-0326">Glycosidase</keyword>
<keyword evidence="8" id="KW-0325">Glycoprotein</keyword>
<dbReference type="InterPro" id="IPR041233">
    <property type="entry name" value="Melibiase_C"/>
</dbReference>
<dbReference type="OrthoDB" id="5795902at2759"/>
<evidence type="ECO:0000256" key="4">
    <source>
        <dbReference type="ARBA" id="ARBA00009743"/>
    </source>
</evidence>
<dbReference type="InterPro" id="IPR000111">
    <property type="entry name" value="Glyco_hydro_27/36_CS"/>
</dbReference>
<evidence type="ECO:0000259" key="11">
    <source>
        <dbReference type="Pfam" id="PF17801"/>
    </source>
</evidence>
<dbReference type="PANTHER" id="PTHR11452:SF61">
    <property type="entry name" value="ALPHA-GALACTOSIDASE B-RELATED"/>
    <property type="match status" value="1"/>
</dbReference>
<dbReference type="PRINTS" id="PR00740">
    <property type="entry name" value="GLHYDRLASE27"/>
</dbReference>
<gene>
    <name evidence="12" type="ORF">NA57DRAFT_60073</name>
</gene>